<feature type="compositionally biased region" description="Basic and acidic residues" evidence="1">
    <location>
        <begin position="856"/>
        <end position="881"/>
    </location>
</feature>
<evidence type="ECO:0000313" key="3">
    <source>
        <dbReference type="Proteomes" id="UP001153069"/>
    </source>
</evidence>
<feature type="compositionally biased region" description="Basic residues" evidence="1">
    <location>
        <begin position="705"/>
        <end position="715"/>
    </location>
</feature>
<evidence type="ECO:0000313" key="2">
    <source>
        <dbReference type="EMBL" id="CAB9507676.1"/>
    </source>
</evidence>
<feature type="compositionally biased region" description="Low complexity" evidence="1">
    <location>
        <begin position="22"/>
        <end position="37"/>
    </location>
</feature>
<feature type="compositionally biased region" description="Polar residues" evidence="1">
    <location>
        <begin position="716"/>
        <end position="727"/>
    </location>
</feature>
<feature type="compositionally biased region" description="Low complexity" evidence="1">
    <location>
        <begin position="543"/>
        <end position="560"/>
    </location>
</feature>
<feature type="compositionally biased region" description="Basic and acidic residues" evidence="1">
    <location>
        <begin position="282"/>
        <end position="303"/>
    </location>
</feature>
<reference evidence="2" key="1">
    <citation type="submission" date="2020-06" db="EMBL/GenBank/DDBJ databases">
        <authorList>
            <consortium name="Plant Systems Biology data submission"/>
        </authorList>
    </citation>
    <scope>NUCLEOTIDE SEQUENCE</scope>
    <source>
        <strain evidence="2">D6</strain>
    </source>
</reference>
<feature type="compositionally biased region" description="Basic residues" evidence="1">
    <location>
        <begin position="788"/>
        <end position="798"/>
    </location>
</feature>
<feature type="compositionally biased region" description="Basic and acidic residues" evidence="1">
    <location>
        <begin position="641"/>
        <end position="652"/>
    </location>
</feature>
<accession>A0A9N8DVM6</accession>
<dbReference type="EMBL" id="CAICTM010000315">
    <property type="protein sequence ID" value="CAB9507676.1"/>
    <property type="molecule type" value="Genomic_DNA"/>
</dbReference>
<dbReference type="Proteomes" id="UP001153069">
    <property type="component" value="Unassembled WGS sequence"/>
</dbReference>
<feature type="compositionally biased region" description="Basic residues" evidence="1">
    <location>
        <begin position="653"/>
        <end position="668"/>
    </location>
</feature>
<comment type="caution">
    <text evidence="2">The sequence shown here is derived from an EMBL/GenBank/DDBJ whole genome shotgun (WGS) entry which is preliminary data.</text>
</comment>
<feature type="compositionally biased region" description="Low complexity" evidence="1">
    <location>
        <begin position="573"/>
        <end position="587"/>
    </location>
</feature>
<feature type="compositionally biased region" description="Basic and acidic residues" evidence="1">
    <location>
        <begin position="814"/>
        <end position="828"/>
    </location>
</feature>
<feature type="compositionally biased region" description="Polar residues" evidence="1">
    <location>
        <begin position="839"/>
        <end position="854"/>
    </location>
</feature>
<dbReference type="AlphaFoldDB" id="A0A9N8DVM6"/>
<gene>
    <name evidence="2" type="ORF">SEMRO_316_G115470.1</name>
</gene>
<sequence length="1029" mass="115348">MHRHREGFDQIKVAFDLGSDFSDSTTSAPRSSLSSLSFGDNNDTRSGLSFEEAFGNQGRFARRPSRFMEATFRDSTGTQDDMAMPSRRSRVYRPAFPPSSASNQSLVNVGNYNDAPANQNQTAAANNNNKPVLKGQVFSTDDSVVGNFVSPKVRPHPNDSLELTSNTASSLSGDAGGELFNNFPTTRQDLSHSLVAKLGSSAAVNHSKAVGRRRASVAVLTGSNSSVSDEGSTNNNNHRHQQRNQTSREASRSRSRTPVRKGRSHSAGAKYRRGEQQQQKQSTDHGDGKDVPAENDGHKDDNHRRVRLHEHKDKEDSRSTRRERSPAVDGGDQRTADDSSRRRNHRTDDSSRRHHRTDDSSRRHHRTDDDGSRRNQRIDDDSSRRHHRTDDGSRRNQRTRSGSGSRRSHRVEHSRKPESQSPEPSGARRHRDRVERRGGGQSGSPHDNRRRTGRDSRSPPDGSHHRRRTSHERGRHARGQHDDHHPGDHHGSHDRGHRKESGSPTEAKGRRRHRHSEIRNEKKSKSRSPKAGNRRRHSESPRASANAADTTNSNTAAPAPRRSRGSMIILDQTKAAEAAIPAANTTTSKATPNPPRRARGSMIIPGEFPVPHTEHSEDKSHHVGSHHDDNHRQHHARIKDRRLSPHDGDKNRIARRPPHRRLERKRSKSMGDVKAKSRSRLHAQDNDKMKGAAKRRSSSADIVNTRHRHKIKNRSNHSNNDDLATTNSSMERHEVAVALAAGKKVSLSPRSRRLTAHVKSKEATLLRHRRLSAPTHNSGSSIDDEKRKIHPRGRSPRRHVGEEPRSSSSSSQDAAERSTHKLTLDTGRRRSISPKKTRTLTNQHTGEHSNSSKPSKYKESLMRHTSKDDSGGRAAPKERPTLRRHSSLNQLENKSRRSLVPIRQNLSHSDLDEARSGILLERSRLDFLDEQMSLSDSDDDSESGLAQKQGLQLKSIWQYDQVSSNQIPDLPEPRFSDPQFSEPEFDVTDEELDSPALHRVTTTNLDHVDLTALSAAQVQVVLARARGEL</sequence>
<protein>
    <submittedName>
        <fullName evidence="2">Uncharacterized protein</fullName>
    </submittedName>
</protein>
<feature type="compositionally biased region" description="Basic residues" evidence="1">
    <location>
        <begin position="524"/>
        <end position="537"/>
    </location>
</feature>
<feature type="compositionally biased region" description="Basic residues" evidence="1">
    <location>
        <begin position="829"/>
        <end position="838"/>
    </location>
</feature>
<feature type="compositionally biased region" description="Polar residues" evidence="1">
    <location>
        <begin position="221"/>
        <end position="231"/>
    </location>
</feature>
<feature type="compositionally biased region" description="Polar residues" evidence="1">
    <location>
        <begin position="38"/>
        <end position="47"/>
    </location>
</feature>
<name>A0A9N8DVM6_9STRA</name>
<evidence type="ECO:0000256" key="1">
    <source>
        <dbReference type="SAM" id="MobiDB-lite"/>
    </source>
</evidence>
<organism evidence="2 3">
    <name type="scientific">Seminavis robusta</name>
    <dbReference type="NCBI Taxonomy" id="568900"/>
    <lineage>
        <taxon>Eukaryota</taxon>
        <taxon>Sar</taxon>
        <taxon>Stramenopiles</taxon>
        <taxon>Ochrophyta</taxon>
        <taxon>Bacillariophyta</taxon>
        <taxon>Bacillariophyceae</taxon>
        <taxon>Bacillariophycidae</taxon>
        <taxon>Naviculales</taxon>
        <taxon>Naviculaceae</taxon>
        <taxon>Seminavis</taxon>
    </lineage>
</organism>
<feature type="region of interest" description="Disordered" evidence="1">
    <location>
        <begin position="204"/>
        <end position="727"/>
    </location>
</feature>
<feature type="region of interest" description="Disordered" evidence="1">
    <location>
        <begin position="19"/>
        <end position="87"/>
    </location>
</feature>
<feature type="region of interest" description="Disordered" evidence="1">
    <location>
        <begin position="748"/>
        <end position="901"/>
    </location>
</feature>
<feature type="compositionally biased region" description="Basic and acidic residues" evidence="1">
    <location>
        <begin position="479"/>
        <end position="501"/>
    </location>
</feature>
<feature type="compositionally biased region" description="Basic residues" evidence="1">
    <location>
        <begin position="464"/>
        <end position="478"/>
    </location>
</feature>
<feature type="compositionally biased region" description="Basic and acidic residues" evidence="1">
    <location>
        <begin position="310"/>
        <end position="394"/>
    </location>
</feature>
<keyword evidence="3" id="KW-1185">Reference proteome</keyword>
<feature type="compositionally biased region" description="Basic residues" evidence="1">
    <location>
        <begin position="253"/>
        <end position="264"/>
    </location>
</feature>
<feature type="region of interest" description="Disordered" evidence="1">
    <location>
        <begin position="150"/>
        <end position="169"/>
    </location>
</feature>
<proteinExistence type="predicted"/>
<feature type="compositionally biased region" description="Basic and acidic residues" evidence="1">
    <location>
        <begin position="612"/>
        <end position="631"/>
    </location>
</feature>